<protein>
    <submittedName>
        <fullName evidence="1">Uncharacterized protein</fullName>
    </submittedName>
</protein>
<keyword evidence="2" id="KW-1185">Reference proteome</keyword>
<dbReference type="AlphaFoldDB" id="A0ABD3AW65"/>
<proteinExistence type="predicted"/>
<dbReference type="InterPro" id="IPR001128">
    <property type="entry name" value="Cyt_P450"/>
</dbReference>
<dbReference type="PANTHER" id="PTHR47945:SF5">
    <property type="entry name" value="CYTOCHROME P450 84A1-RELATED"/>
    <property type="match status" value="1"/>
</dbReference>
<evidence type="ECO:0000313" key="1">
    <source>
        <dbReference type="EMBL" id="KAL3535378.1"/>
    </source>
</evidence>
<organism evidence="1 2">
    <name type="scientific">Cinchona calisaya</name>
    <dbReference type="NCBI Taxonomy" id="153742"/>
    <lineage>
        <taxon>Eukaryota</taxon>
        <taxon>Viridiplantae</taxon>
        <taxon>Streptophyta</taxon>
        <taxon>Embryophyta</taxon>
        <taxon>Tracheophyta</taxon>
        <taxon>Spermatophyta</taxon>
        <taxon>Magnoliopsida</taxon>
        <taxon>eudicotyledons</taxon>
        <taxon>Gunneridae</taxon>
        <taxon>Pentapetalae</taxon>
        <taxon>asterids</taxon>
        <taxon>lamiids</taxon>
        <taxon>Gentianales</taxon>
        <taxon>Rubiaceae</taxon>
        <taxon>Cinchonoideae</taxon>
        <taxon>Cinchoneae</taxon>
        <taxon>Cinchona</taxon>
    </lineage>
</organism>
<dbReference type="EMBL" id="JBJUIK010000002">
    <property type="protein sequence ID" value="KAL3535378.1"/>
    <property type="molecule type" value="Genomic_DNA"/>
</dbReference>
<accession>A0ABD3AW65</accession>
<dbReference type="Proteomes" id="UP001630127">
    <property type="component" value="Unassembled WGS sequence"/>
</dbReference>
<gene>
    <name evidence="1" type="ORF">ACH5RR_003839</name>
</gene>
<dbReference type="Pfam" id="PF00067">
    <property type="entry name" value="p450"/>
    <property type="match status" value="1"/>
</dbReference>
<dbReference type="InterPro" id="IPR036396">
    <property type="entry name" value="Cyt_P450_sf"/>
</dbReference>
<sequence length="221" mass="25393">MRKLCVMKLFSRRRAESWNSVRDKVDEMIRKVGSSNSSAVNLPDFFPRLKWLDPQGINKRLFEASASVDGFIDAIVDDHMEKKNNILNIIGSFDKVENDMVDELLEFYDDCGAKVFKESDDLHNSIRLTRGNIKVVIMAKMSVVINAWAIGRDEDAWEEVDTFKPSRFLKDGAPNFKWNDFKFILFRSGRRSGLAKQLGLFALEIAVAHLLHYLMWNLADG</sequence>
<name>A0ABD3AW65_9GENT</name>
<evidence type="ECO:0000313" key="2">
    <source>
        <dbReference type="Proteomes" id="UP001630127"/>
    </source>
</evidence>
<comment type="caution">
    <text evidence="1">The sequence shown here is derived from an EMBL/GenBank/DDBJ whole genome shotgun (WGS) entry which is preliminary data.</text>
</comment>
<dbReference type="Gene3D" id="1.10.630.10">
    <property type="entry name" value="Cytochrome P450"/>
    <property type="match status" value="2"/>
</dbReference>
<dbReference type="SUPFAM" id="SSF48264">
    <property type="entry name" value="Cytochrome P450"/>
    <property type="match status" value="1"/>
</dbReference>
<dbReference type="InterPro" id="IPR053062">
    <property type="entry name" value="CYP450_84A"/>
</dbReference>
<dbReference type="PANTHER" id="PTHR47945">
    <property type="entry name" value="CYTOCHROME P450 84A1-RELATED"/>
    <property type="match status" value="1"/>
</dbReference>
<reference evidence="1 2" key="1">
    <citation type="submission" date="2024-11" db="EMBL/GenBank/DDBJ databases">
        <title>A near-complete genome assembly of Cinchona calisaya.</title>
        <authorList>
            <person name="Lian D.C."/>
            <person name="Zhao X.W."/>
            <person name="Wei L."/>
        </authorList>
    </citation>
    <scope>NUCLEOTIDE SEQUENCE [LARGE SCALE GENOMIC DNA]</scope>
    <source>
        <tissue evidence="1">Nenye</tissue>
    </source>
</reference>